<keyword evidence="1 3" id="KW-0996">Nickel insertion</keyword>
<comment type="subunit">
    <text evidence="3">UreD, UreF and UreG form a complex that acts as a GTP-hydrolysis-dependent molecular chaperone, activating the urease apoprotein by helping to assemble the nickel containing metallocenter of UreC. The UreE protein probably delivers the nickel.</text>
</comment>
<comment type="similarity">
    <text evidence="3">Belongs to the UreF family.</text>
</comment>
<dbReference type="InterPro" id="IPR002639">
    <property type="entry name" value="UreF"/>
</dbReference>
<evidence type="ECO:0000256" key="2">
    <source>
        <dbReference type="ARBA" id="ARBA00023186"/>
    </source>
</evidence>
<dbReference type="Proteomes" id="UP000307378">
    <property type="component" value="Unassembled WGS sequence"/>
</dbReference>
<dbReference type="GO" id="GO:0005737">
    <property type="term" value="C:cytoplasm"/>
    <property type="evidence" value="ECO:0007669"/>
    <property type="project" value="UniProtKB-SubCell"/>
</dbReference>
<accession>A0A4S8QFE8</accession>
<name>A0A4S8QFE8_9HYPH</name>
<dbReference type="AlphaFoldDB" id="A0A4S8QFE8"/>
<comment type="function">
    <text evidence="3">Required for maturation of urease via the functional incorporation of the urease nickel metallocenter.</text>
</comment>
<keyword evidence="2 3" id="KW-0143">Chaperone</keyword>
<comment type="subcellular location">
    <subcellularLocation>
        <location evidence="3">Cytoplasm</location>
    </subcellularLocation>
</comment>
<dbReference type="InterPro" id="IPR038277">
    <property type="entry name" value="UreF_sf"/>
</dbReference>
<evidence type="ECO:0000256" key="3">
    <source>
        <dbReference type="HAMAP-Rule" id="MF_01385"/>
    </source>
</evidence>
<dbReference type="PANTHER" id="PTHR33620:SF1">
    <property type="entry name" value="UREASE ACCESSORY PROTEIN F"/>
    <property type="match status" value="1"/>
</dbReference>
<evidence type="ECO:0000256" key="1">
    <source>
        <dbReference type="ARBA" id="ARBA00022988"/>
    </source>
</evidence>
<gene>
    <name evidence="3" type="primary">ureF</name>
    <name evidence="4" type="ORF">FAA86_02995</name>
</gene>
<sequence>MATGDMPSDGVAGRQALLRLMAWLSPAFPVGGFSYSAGFESAIVEDHVRDGDGVEAWLLTLLSAGGMRNDAILLGEAHRLQSEGQPLEDLISLATALAGSAERHAEMTRLGEAFVQAAAAWPHPVIERLQGPIAYSVAVGAVAAAHGVAKDDAIAAFLHAQISQYISVAIRLGVIGQSRGVAILAVAEQPILAAATELSPLGLDDLGSATIIAETLSMRHETQYSRLFQS</sequence>
<protein>
    <recommendedName>
        <fullName evidence="3">Urease accessory protein UreF</fullName>
    </recommendedName>
</protein>
<dbReference type="Gene3D" id="1.10.4190.10">
    <property type="entry name" value="Urease accessory protein UreF"/>
    <property type="match status" value="1"/>
</dbReference>
<dbReference type="PIRSF" id="PIRSF009467">
    <property type="entry name" value="Ureas_acces_UreF"/>
    <property type="match status" value="1"/>
</dbReference>
<proteinExistence type="inferred from homology"/>
<reference evidence="4 5" key="1">
    <citation type="submission" date="2019-04" db="EMBL/GenBank/DDBJ databases">
        <title>genome sequence of strain W3.</title>
        <authorList>
            <person name="Gao J."/>
            <person name="Sun J."/>
        </authorList>
    </citation>
    <scope>NUCLEOTIDE SEQUENCE [LARGE SCALE GENOMIC DNA]</scope>
    <source>
        <strain evidence="4 5">W3</strain>
    </source>
</reference>
<organism evidence="4 5">
    <name type="scientific">Rhizobium rosettiformans W3</name>
    <dbReference type="NCBI Taxonomy" id="538378"/>
    <lineage>
        <taxon>Bacteria</taxon>
        <taxon>Pseudomonadati</taxon>
        <taxon>Pseudomonadota</taxon>
        <taxon>Alphaproteobacteria</taxon>
        <taxon>Hyphomicrobiales</taxon>
        <taxon>Rhizobiaceae</taxon>
        <taxon>Rhizobium/Agrobacterium group</taxon>
        <taxon>Rhizobium</taxon>
    </lineage>
</organism>
<keyword evidence="3" id="KW-0963">Cytoplasm</keyword>
<dbReference type="HAMAP" id="MF_01385">
    <property type="entry name" value="UreF"/>
    <property type="match status" value="1"/>
</dbReference>
<comment type="caution">
    <text evidence="4">The sequence shown here is derived from an EMBL/GenBank/DDBJ whole genome shotgun (WGS) entry which is preliminary data.</text>
</comment>
<dbReference type="GO" id="GO:0016151">
    <property type="term" value="F:nickel cation binding"/>
    <property type="evidence" value="ECO:0007669"/>
    <property type="project" value="UniProtKB-UniRule"/>
</dbReference>
<dbReference type="RefSeq" id="WP_136538275.1">
    <property type="nucleotide sequence ID" value="NZ_STGU01000001.1"/>
</dbReference>
<dbReference type="Pfam" id="PF01730">
    <property type="entry name" value="UreF"/>
    <property type="match status" value="1"/>
</dbReference>
<dbReference type="PANTHER" id="PTHR33620">
    <property type="entry name" value="UREASE ACCESSORY PROTEIN F"/>
    <property type="match status" value="1"/>
</dbReference>
<dbReference type="EMBL" id="STGU01000001">
    <property type="protein sequence ID" value="THV39344.1"/>
    <property type="molecule type" value="Genomic_DNA"/>
</dbReference>
<evidence type="ECO:0000313" key="4">
    <source>
        <dbReference type="EMBL" id="THV39344.1"/>
    </source>
</evidence>
<evidence type="ECO:0000313" key="5">
    <source>
        <dbReference type="Proteomes" id="UP000307378"/>
    </source>
</evidence>